<organism evidence="1 2">
    <name type="scientific">Rhododendron molle</name>
    <name type="common">Chinese azalea</name>
    <name type="synonym">Azalea mollis</name>
    <dbReference type="NCBI Taxonomy" id="49168"/>
    <lineage>
        <taxon>Eukaryota</taxon>
        <taxon>Viridiplantae</taxon>
        <taxon>Streptophyta</taxon>
        <taxon>Embryophyta</taxon>
        <taxon>Tracheophyta</taxon>
        <taxon>Spermatophyta</taxon>
        <taxon>Magnoliopsida</taxon>
        <taxon>eudicotyledons</taxon>
        <taxon>Gunneridae</taxon>
        <taxon>Pentapetalae</taxon>
        <taxon>asterids</taxon>
        <taxon>Ericales</taxon>
        <taxon>Ericaceae</taxon>
        <taxon>Ericoideae</taxon>
        <taxon>Rhodoreae</taxon>
        <taxon>Rhododendron</taxon>
    </lineage>
</organism>
<comment type="caution">
    <text evidence="1">The sequence shown here is derived from an EMBL/GenBank/DDBJ whole genome shotgun (WGS) entry which is preliminary data.</text>
</comment>
<keyword evidence="2" id="KW-1185">Reference proteome</keyword>
<name>A0ACC0M557_RHOML</name>
<dbReference type="Proteomes" id="UP001062846">
    <property type="component" value="Chromosome 10"/>
</dbReference>
<sequence length="80" mass="9317">MEGSNFSDNGRDVPDFGNLCFCGELAPLKKSGTQKNLGRRFFGWKKYKKRIAGFFVGMSFLFRKKGVIWDQRGFRQMLRL</sequence>
<proteinExistence type="predicted"/>
<evidence type="ECO:0000313" key="1">
    <source>
        <dbReference type="EMBL" id="KAI8535662.1"/>
    </source>
</evidence>
<accession>A0ACC0M557</accession>
<protein>
    <submittedName>
        <fullName evidence="1">Uncharacterized protein</fullName>
    </submittedName>
</protein>
<gene>
    <name evidence="1" type="ORF">RHMOL_Rhmol10G0191800</name>
</gene>
<dbReference type="EMBL" id="CM046397">
    <property type="protein sequence ID" value="KAI8535662.1"/>
    <property type="molecule type" value="Genomic_DNA"/>
</dbReference>
<reference evidence="1" key="1">
    <citation type="submission" date="2022-02" db="EMBL/GenBank/DDBJ databases">
        <title>Plant Genome Project.</title>
        <authorList>
            <person name="Zhang R.-G."/>
        </authorList>
    </citation>
    <scope>NUCLEOTIDE SEQUENCE</scope>
    <source>
        <strain evidence="1">AT1</strain>
    </source>
</reference>
<evidence type="ECO:0000313" key="2">
    <source>
        <dbReference type="Proteomes" id="UP001062846"/>
    </source>
</evidence>